<dbReference type="AlphaFoldDB" id="A0A0D2I154"/>
<keyword evidence="1" id="KW-1133">Transmembrane helix</keyword>
<feature type="transmembrane region" description="Helical" evidence="1">
    <location>
        <begin position="106"/>
        <end position="125"/>
    </location>
</feature>
<dbReference type="HOGENOM" id="CLU_065850_0_0_1"/>
<evidence type="ECO:0000313" key="3">
    <source>
        <dbReference type="Proteomes" id="UP000053617"/>
    </source>
</evidence>
<keyword evidence="1" id="KW-0472">Membrane</keyword>
<keyword evidence="1" id="KW-0812">Transmembrane</keyword>
<dbReference type="OrthoDB" id="67965at2759"/>
<sequence length="219" mass="23511">MPERKRDMIARGQKHRVPLGTAILVGLRALDPLLQGHLLLNSPLPQLATIFGLPPPGPPPAGGLPLAGTSMTPYQSLILGFSLASAFKHILWAVYINNEPIYPGPAIGIGVFNAILNTFNTLAYNAGAENPTYFPSWSIYIGTALFIGGILIETMGELQTESLQGRPPQRRENLPGWTVFCGPPCVVSGLQSVAGGCSTGFRWAKVKREVPYALIPGIW</sequence>
<reference evidence="2 3" key="1">
    <citation type="submission" date="2015-01" db="EMBL/GenBank/DDBJ databases">
        <title>The Genome Sequence of Rhinocladiella mackenzie CBS 650.93.</title>
        <authorList>
            <consortium name="The Broad Institute Genomics Platform"/>
            <person name="Cuomo C."/>
            <person name="de Hoog S."/>
            <person name="Gorbushina A."/>
            <person name="Stielow B."/>
            <person name="Teixiera M."/>
            <person name="Abouelleil A."/>
            <person name="Chapman S.B."/>
            <person name="Priest M."/>
            <person name="Young S.K."/>
            <person name="Wortman J."/>
            <person name="Nusbaum C."/>
            <person name="Birren B."/>
        </authorList>
    </citation>
    <scope>NUCLEOTIDE SEQUENCE [LARGE SCALE GENOMIC DNA]</scope>
    <source>
        <strain evidence="2 3">CBS 650.93</strain>
    </source>
</reference>
<accession>A0A0D2I154</accession>
<name>A0A0D2I154_9EURO</name>
<gene>
    <name evidence="2" type="ORF">Z518_11177</name>
</gene>
<feature type="transmembrane region" description="Helical" evidence="1">
    <location>
        <begin position="74"/>
        <end position="94"/>
    </location>
</feature>
<dbReference type="GeneID" id="25299248"/>
<dbReference type="VEuPathDB" id="FungiDB:Z518_11177"/>
<organism evidence="2 3">
    <name type="scientific">Rhinocladiella mackenziei CBS 650.93</name>
    <dbReference type="NCBI Taxonomy" id="1442369"/>
    <lineage>
        <taxon>Eukaryota</taxon>
        <taxon>Fungi</taxon>
        <taxon>Dikarya</taxon>
        <taxon>Ascomycota</taxon>
        <taxon>Pezizomycotina</taxon>
        <taxon>Eurotiomycetes</taxon>
        <taxon>Chaetothyriomycetidae</taxon>
        <taxon>Chaetothyriales</taxon>
        <taxon>Herpotrichiellaceae</taxon>
        <taxon>Rhinocladiella</taxon>
    </lineage>
</organism>
<dbReference type="EMBL" id="KN847486">
    <property type="protein sequence ID" value="KIW99438.1"/>
    <property type="molecule type" value="Genomic_DNA"/>
</dbReference>
<evidence type="ECO:0000313" key="2">
    <source>
        <dbReference type="EMBL" id="KIW99438.1"/>
    </source>
</evidence>
<protein>
    <submittedName>
        <fullName evidence="2">Uncharacterized protein</fullName>
    </submittedName>
</protein>
<keyword evidence="3" id="KW-1185">Reference proteome</keyword>
<evidence type="ECO:0000256" key="1">
    <source>
        <dbReference type="SAM" id="Phobius"/>
    </source>
</evidence>
<feature type="transmembrane region" description="Helical" evidence="1">
    <location>
        <begin position="137"/>
        <end position="156"/>
    </location>
</feature>
<proteinExistence type="predicted"/>
<dbReference type="RefSeq" id="XP_013266575.1">
    <property type="nucleotide sequence ID" value="XM_013411121.1"/>
</dbReference>
<dbReference type="STRING" id="1442369.A0A0D2I154"/>
<dbReference type="Proteomes" id="UP000053617">
    <property type="component" value="Unassembled WGS sequence"/>
</dbReference>